<gene>
    <name evidence="2" type="ORF">RM445_25630</name>
</gene>
<dbReference type="EMBL" id="JAVREJ010000023">
    <property type="protein sequence ID" value="MDT0352907.1"/>
    <property type="molecule type" value="Genomic_DNA"/>
</dbReference>
<dbReference type="Proteomes" id="UP001183202">
    <property type="component" value="Unassembled WGS sequence"/>
</dbReference>
<organism evidence="2 3">
    <name type="scientific">Pseudonocardia charpentierae</name>
    <dbReference type="NCBI Taxonomy" id="3075545"/>
    <lineage>
        <taxon>Bacteria</taxon>
        <taxon>Bacillati</taxon>
        <taxon>Actinomycetota</taxon>
        <taxon>Actinomycetes</taxon>
        <taxon>Pseudonocardiales</taxon>
        <taxon>Pseudonocardiaceae</taxon>
        <taxon>Pseudonocardia</taxon>
    </lineage>
</organism>
<protein>
    <recommendedName>
        <fullName evidence="4">DUF4913 domain-containing protein</fullName>
    </recommendedName>
</protein>
<evidence type="ECO:0000313" key="2">
    <source>
        <dbReference type="EMBL" id="MDT0352907.1"/>
    </source>
</evidence>
<comment type="caution">
    <text evidence="2">The sequence shown here is derived from an EMBL/GenBank/DDBJ whole genome shotgun (WGS) entry which is preliminary data.</text>
</comment>
<reference evidence="3" key="1">
    <citation type="submission" date="2023-07" db="EMBL/GenBank/DDBJ databases">
        <title>30 novel species of actinomycetes from the DSMZ collection.</title>
        <authorList>
            <person name="Nouioui I."/>
        </authorList>
    </citation>
    <scope>NUCLEOTIDE SEQUENCE [LARGE SCALE GENOMIC DNA]</scope>
    <source>
        <strain evidence="3">DSM 45834</strain>
    </source>
</reference>
<dbReference type="RefSeq" id="WP_311559417.1">
    <property type="nucleotide sequence ID" value="NZ_JAVREJ010000023.1"/>
</dbReference>
<keyword evidence="3" id="KW-1185">Reference proteome</keyword>
<proteinExistence type="predicted"/>
<feature type="region of interest" description="Disordered" evidence="1">
    <location>
        <begin position="1"/>
        <end position="22"/>
    </location>
</feature>
<accession>A0ABU2NG28</accession>
<sequence length="237" mass="25430">MTPNVPPVPGCGDSAGNEPEAPGAVAGLAREVDTLRRTLDPLLALPARVDDLTRLATDLTTAVAALTARRTAAPCPSWLLAPDDPDLAVRVLEELTGWLAAIYLRYPDGADHLPECWCWHPDVVEELLWLMHAWAAAYQGPSAAVALVGDWHDRQRPGVVRRIRQSAGSCSFENHQTRAGWTRRPSAAPTVPGVDQLRAIADWWGAHRDQPAPEPATRPAPHGSGGNGARHSGRTAS</sequence>
<evidence type="ECO:0000313" key="3">
    <source>
        <dbReference type="Proteomes" id="UP001183202"/>
    </source>
</evidence>
<feature type="region of interest" description="Disordered" evidence="1">
    <location>
        <begin position="207"/>
        <end position="237"/>
    </location>
</feature>
<evidence type="ECO:0000256" key="1">
    <source>
        <dbReference type="SAM" id="MobiDB-lite"/>
    </source>
</evidence>
<name>A0ABU2NG28_9PSEU</name>
<evidence type="ECO:0008006" key="4">
    <source>
        <dbReference type="Google" id="ProtNLM"/>
    </source>
</evidence>